<dbReference type="Pfam" id="PF20425">
    <property type="entry name" value="Neurobeachin"/>
    <property type="match status" value="1"/>
</dbReference>
<reference evidence="3" key="1">
    <citation type="submission" date="2023-07" db="EMBL/GenBank/DDBJ databases">
        <title>A chromosome-level genome assembly of Lolium multiflorum.</title>
        <authorList>
            <person name="Chen Y."/>
            <person name="Copetti D."/>
            <person name="Kolliker R."/>
            <person name="Studer B."/>
        </authorList>
    </citation>
    <scope>NUCLEOTIDE SEQUENCE</scope>
    <source>
        <strain evidence="3">02402/16</strain>
        <tissue evidence="3">Leaf</tissue>
    </source>
</reference>
<evidence type="ECO:0000313" key="3">
    <source>
        <dbReference type="EMBL" id="KAK1612338.1"/>
    </source>
</evidence>
<evidence type="ECO:0000313" key="4">
    <source>
        <dbReference type="Proteomes" id="UP001231189"/>
    </source>
</evidence>
<proteinExistence type="predicted"/>
<feature type="region of interest" description="Disordered" evidence="1">
    <location>
        <begin position="9"/>
        <end position="32"/>
    </location>
</feature>
<accession>A0AAD8R0A1</accession>
<feature type="domain" description="Neurobeachin alpha-solenoid region" evidence="2">
    <location>
        <begin position="629"/>
        <end position="786"/>
    </location>
</feature>
<evidence type="ECO:0000259" key="2">
    <source>
        <dbReference type="Pfam" id="PF20425"/>
    </source>
</evidence>
<keyword evidence="4" id="KW-1185">Reference proteome</keyword>
<sequence>MNLVRGLLRKSPNPAAAPAPASPSVRGGCFPGADLDDAPEPRVVFSDSAEEGVLNTLWEDYENAHDQDEKEKALQIFVLKFLQTFRDWGPHHIEQSVDQELGSDEIVVGCSYGHPSEVILILIQEISLITSTITESGTSPESSPKHLDQPEPLELSTERLHVLECLTILTRSMHNCKVFSYYGGVQKVTSLLKAAVDQLKTLNGLHAVDDQSSGQAVENTRIMLKILICIITIISNFIKLEPTVTRDPHFSDTTKYVPSNSYLATSTPENIIPDVLQHWHQKAIVLLLEAGSVNRLVELLRVIQRLNLKEQWTDLSLHFTTLCALRSTICGTRAQNHFKSIGGLEILLDGLGLPSNKFSVSKHSSISRDERGEILLVQLLYLEIMCEAVFGNANNLQFLCESGLVHKFANSISWPAFMIQEFHRQKDNMRTSLALDSISGPIHFLDISEWHDYSVKLSTSLCSFILPSDVVKCSSDEIAVSQISVSIPSAYQEQSVRWMIRVLLTVFLCIKTCACESELPSHIKILAKTIQLYTIRTFRRVLVLAPALLTAFREEGVWDLIFSEDCFYFGSSAEDIQFHIVTENQNDSVRNNKIATDSESSYRTDVNILHVEAISFLEFAATLNENTYNLPECSALLDALEHCVSDAVVVSILLKCCRVILQLATEQTLASFKSLDGITRVLKVACLQAQGLQNSRSLPRPDIVIDKDGFREKNIEMTLREDRTGHTLTCLKLSLSLLKDYVTISSDGRILVLHNADCIECLFNLFQEENLRKELVEQVLALFRVKLCLSQISLW</sequence>
<dbReference type="Proteomes" id="UP001231189">
    <property type="component" value="Unassembled WGS sequence"/>
</dbReference>
<evidence type="ECO:0000256" key="1">
    <source>
        <dbReference type="SAM" id="MobiDB-lite"/>
    </source>
</evidence>
<gene>
    <name evidence="3" type="ORF">QYE76_036011</name>
</gene>
<dbReference type="EMBL" id="JAUUTY010000007">
    <property type="protein sequence ID" value="KAK1612338.1"/>
    <property type="molecule type" value="Genomic_DNA"/>
</dbReference>
<protein>
    <recommendedName>
        <fullName evidence="2">Neurobeachin alpha-solenoid region domain-containing protein</fullName>
    </recommendedName>
</protein>
<organism evidence="3 4">
    <name type="scientific">Lolium multiflorum</name>
    <name type="common">Italian ryegrass</name>
    <name type="synonym">Lolium perenne subsp. multiflorum</name>
    <dbReference type="NCBI Taxonomy" id="4521"/>
    <lineage>
        <taxon>Eukaryota</taxon>
        <taxon>Viridiplantae</taxon>
        <taxon>Streptophyta</taxon>
        <taxon>Embryophyta</taxon>
        <taxon>Tracheophyta</taxon>
        <taxon>Spermatophyta</taxon>
        <taxon>Magnoliopsida</taxon>
        <taxon>Liliopsida</taxon>
        <taxon>Poales</taxon>
        <taxon>Poaceae</taxon>
        <taxon>BOP clade</taxon>
        <taxon>Pooideae</taxon>
        <taxon>Poodae</taxon>
        <taxon>Poeae</taxon>
        <taxon>Poeae Chloroplast Group 2 (Poeae type)</taxon>
        <taxon>Loliodinae</taxon>
        <taxon>Loliinae</taxon>
        <taxon>Lolium</taxon>
    </lineage>
</organism>
<comment type="caution">
    <text evidence="3">The sequence shown here is derived from an EMBL/GenBank/DDBJ whole genome shotgun (WGS) entry which is preliminary data.</text>
</comment>
<name>A0AAD8R0A1_LOLMU</name>
<dbReference type="AlphaFoldDB" id="A0AAD8R0A1"/>
<dbReference type="InterPro" id="IPR046852">
    <property type="entry name" value="Neurobeachin_a-sol"/>
</dbReference>